<reference evidence="1" key="1">
    <citation type="submission" date="2022-07" db="EMBL/GenBank/DDBJ databases">
        <title>Phylogenomic reconstructions and comparative analyses of Kickxellomycotina fungi.</title>
        <authorList>
            <person name="Reynolds N.K."/>
            <person name="Stajich J.E."/>
            <person name="Barry K."/>
            <person name="Grigoriev I.V."/>
            <person name="Crous P."/>
            <person name="Smith M.E."/>
        </authorList>
    </citation>
    <scope>NUCLEOTIDE SEQUENCE</scope>
    <source>
        <strain evidence="1">CBS 109366</strain>
    </source>
</reference>
<gene>
    <name evidence="1" type="ORF">IWQ57_002647</name>
</gene>
<comment type="caution">
    <text evidence="1">The sequence shown here is derived from an EMBL/GenBank/DDBJ whole genome shotgun (WGS) entry which is preliminary data.</text>
</comment>
<name>A0ACC1JZR7_9FUNG</name>
<evidence type="ECO:0000313" key="2">
    <source>
        <dbReference type="Proteomes" id="UP001140234"/>
    </source>
</evidence>
<organism evidence="1 2">
    <name type="scientific">Coemansia nantahalensis</name>
    <dbReference type="NCBI Taxonomy" id="2789366"/>
    <lineage>
        <taxon>Eukaryota</taxon>
        <taxon>Fungi</taxon>
        <taxon>Fungi incertae sedis</taxon>
        <taxon>Zoopagomycota</taxon>
        <taxon>Kickxellomycotina</taxon>
        <taxon>Kickxellomycetes</taxon>
        <taxon>Kickxellales</taxon>
        <taxon>Kickxellaceae</taxon>
        <taxon>Coemansia</taxon>
    </lineage>
</organism>
<dbReference type="EMBL" id="JANBUJ010000722">
    <property type="protein sequence ID" value="KAJ2770474.1"/>
    <property type="molecule type" value="Genomic_DNA"/>
</dbReference>
<evidence type="ECO:0000313" key="1">
    <source>
        <dbReference type="EMBL" id="KAJ2770474.1"/>
    </source>
</evidence>
<dbReference type="Proteomes" id="UP001140234">
    <property type="component" value="Unassembled WGS sequence"/>
</dbReference>
<accession>A0ACC1JZR7</accession>
<protein>
    <submittedName>
        <fullName evidence="1">Uncharacterized protein</fullName>
    </submittedName>
</protein>
<sequence>MTAHHGALAPATPPGARDRASKELPASDSKYGRQTAAKRADGRPRMQRRQTAGSADLQGIAAVRAPPQRKVTYSQYPDFETIKDPFAKRDRIPRRSERPFELAAEDTARSSQLPSPGDQDNARGGASRSSAGYQAAAGGRGPVSSMAADANPGPDRAPPPNSRTPSKPGYMRQRPGQLLPMAVTRSAAAAPVQMETLDMQLPESPVTPTRPSPAAHAADKPLVPAALMTPVTPRAQTPSTCTGSSEALGLKRSQHGDGMSIEMASLTHSERPFSNRSTNTRLEINMDQVDSLYERRSMLFETQKREVSQTPVRNASLWKTPAASRHADLSRPSAAVEDDDEYDDGEDDDDGDEAIPFDQVLIPTAFKRLRAALEDPLFEVDDETYRRFRLSERWYAREEKLQLERTIGTATLGATRARGRVADLAHEVPVPKVPSPQPPVLEAPVPEAPPSELPQRKRTATRDQSLPRHPAHDSVLDIHVVAAPKPARCAPTPSPAIRGAYIPPQPADRPLEAPYPARRDHSAERRHGAQHASTTSPDERAACCACILM</sequence>
<keyword evidence="2" id="KW-1185">Reference proteome</keyword>
<proteinExistence type="predicted"/>